<dbReference type="CDD" id="cd19071">
    <property type="entry name" value="AKR_AKR1-5-like"/>
    <property type="match status" value="1"/>
</dbReference>
<evidence type="ECO:0000256" key="1">
    <source>
        <dbReference type="PIRSR" id="PIRSR000097-2"/>
    </source>
</evidence>
<feature type="binding site" evidence="1">
    <location>
        <position position="125"/>
    </location>
    <ligand>
        <name>substrate</name>
    </ligand>
</feature>
<dbReference type="Gene3D" id="3.20.20.100">
    <property type="entry name" value="NADP-dependent oxidoreductase domain"/>
    <property type="match status" value="1"/>
</dbReference>
<evidence type="ECO:0000259" key="3">
    <source>
        <dbReference type="Pfam" id="PF00248"/>
    </source>
</evidence>
<dbReference type="Pfam" id="PF00248">
    <property type="entry name" value="Aldo_ket_red"/>
    <property type="match status" value="1"/>
</dbReference>
<evidence type="ECO:0000256" key="2">
    <source>
        <dbReference type="PIRSR" id="PIRSR000097-3"/>
    </source>
</evidence>
<dbReference type="PANTHER" id="PTHR43827">
    <property type="entry name" value="2,5-DIKETO-D-GLUCONIC ACID REDUCTASE"/>
    <property type="match status" value="1"/>
</dbReference>
<dbReference type="GO" id="GO:0016491">
    <property type="term" value="F:oxidoreductase activity"/>
    <property type="evidence" value="ECO:0007669"/>
    <property type="project" value="InterPro"/>
</dbReference>
<dbReference type="RefSeq" id="WP_149109776.1">
    <property type="nucleotide sequence ID" value="NZ_CP042425.1"/>
</dbReference>
<proteinExistence type="predicted"/>
<accession>A0A5C1A6P0</accession>
<feature type="domain" description="NADP-dependent oxidoreductase" evidence="3">
    <location>
        <begin position="24"/>
        <end position="282"/>
    </location>
</feature>
<keyword evidence="5" id="KW-1185">Reference proteome</keyword>
<protein>
    <submittedName>
        <fullName evidence="4">Aldo/keto reductase</fullName>
    </submittedName>
</protein>
<dbReference type="InterPro" id="IPR023210">
    <property type="entry name" value="NADP_OxRdtase_dom"/>
</dbReference>
<evidence type="ECO:0000313" key="5">
    <source>
        <dbReference type="Proteomes" id="UP000324974"/>
    </source>
</evidence>
<dbReference type="SUPFAM" id="SSF51430">
    <property type="entry name" value="NAD(P)-linked oxidoreductase"/>
    <property type="match status" value="1"/>
</dbReference>
<gene>
    <name evidence="4" type="ORF">PX52LOC_01820</name>
</gene>
<evidence type="ECO:0000313" key="4">
    <source>
        <dbReference type="EMBL" id="QEL14919.1"/>
    </source>
</evidence>
<dbReference type="KEGG" id="lrs:PX52LOC_01820"/>
<feature type="site" description="Lowers pKa of active site Tyr" evidence="2">
    <location>
        <position position="80"/>
    </location>
</feature>
<dbReference type="Proteomes" id="UP000324974">
    <property type="component" value="Chromosome"/>
</dbReference>
<name>A0A5C1A6P0_9BACT</name>
<sequence length="285" mass="31488">MSSTRAKSEGGLSIPPFLYGTAWKENETRRLTALALQAGFRGIDTANQRRHYHEAAVGEAIEAALNSGDVRREELFVQTKFTFLNGQDHRLPYDPKAPIATQVEQSFASSLDHLKLSFVDSYVLHGPTTRDQFLALDWEAWQAMESIHERGGARYLGVSNVSLEQLRVLFEGARVKPAFVQNRCYAVHGWDRAVRAFCTANGIVYQGFSLLTANRGVLEHPRVGKTAARLGRTPAQVVFRFALDVGMVPLTGTTDAGHMKADLEVLDFQLAAEDVAAIESLLAKQ</sequence>
<dbReference type="AlphaFoldDB" id="A0A5C1A6P0"/>
<dbReference type="EMBL" id="CP042425">
    <property type="protein sequence ID" value="QEL14919.1"/>
    <property type="molecule type" value="Genomic_DNA"/>
</dbReference>
<dbReference type="InterPro" id="IPR036812">
    <property type="entry name" value="NAD(P)_OxRdtase_dom_sf"/>
</dbReference>
<dbReference type="PANTHER" id="PTHR43827:SF8">
    <property type="entry name" value="ALDO_KETO REDUCTASE FAMILY PROTEIN"/>
    <property type="match status" value="1"/>
</dbReference>
<organism evidence="4 5">
    <name type="scientific">Limnoglobus roseus</name>
    <dbReference type="NCBI Taxonomy" id="2598579"/>
    <lineage>
        <taxon>Bacteria</taxon>
        <taxon>Pseudomonadati</taxon>
        <taxon>Planctomycetota</taxon>
        <taxon>Planctomycetia</taxon>
        <taxon>Gemmatales</taxon>
        <taxon>Gemmataceae</taxon>
        <taxon>Limnoglobus</taxon>
    </lineage>
</organism>
<dbReference type="InterPro" id="IPR020471">
    <property type="entry name" value="AKR"/>
</dbReference>
<dbReference type="PIRSF" id="PIRSF000097">
    <property type="entry name" value="AKR"/>
    <property type="match status" value="1"/>
</dbReference>
<dbReference type="PRINTS" id="PR00069">
    <property type="entry name" value="ALDKETRDTASE"/>
</dbReference>
<dbReference type="OrthoDB" id="9804790at2"/>
<reference evidence="5" key="1">
    <citation type="submission" date="2019-08" db="EMBL/GenBank/DDBJ databases">
        <title>Limnoglobus roseus gen. nov., sp. nov., a novel freshwater planctomycete with a giant genome from the family Gemmataceae.</title>
        <authorList>
            <person name="Kulichevskaya I.S."/>
            <person name="Naumoff D.G."/>
            <person name="Miroshnikov K."/>
            <person name="Ivanova A."/>
            <person name="Philippov D.A."/>
            <person name="Hakobyan A."/>
            <person name="Rijpstra I.C."/>
            <person name="Sinninghe Damste J.S."/>
            <person name="Liesack W."/>
            <person name="Dedysh S.N."/>
        </authorList>
    </citation>
    <scope>NUCLEOTIDE SEQUENCE [LARGE SCALE GENOMIC DNA]</scope>
    <source>
        <strain evidence="5">PX52</strain>
    </source>
</reference>